<dbReference type="GeneID" id="9698194"/>
<protein>
    <submittedName>
        <fullName evidence="1">Uncharacterized protein</fullName>
    </submittedName>
</protein>
<gene>
    <name evidence="1" type="ORF">Eint_080740</name>
</gene>
<dbReference type="KEGG" id="ein:Eint_080740"/>
<name>E0S8L4_ENCIT</name>
<dbReference type="RefSeq" id="XP_003073368.1">
    <property type="nucleotide sequence ID" value="XM_003073322.1"/>
</dbReference>
<reference evidence="1 2" key="1">
    <citation type="journal article" date="2010" name="Nat. Commun.">
        <title>The complete sequence of the smallest known nuclear genome from the microsporidian Encephalitozoon intestinalis.</title>
        <authorList>
            <person name="Corradi N."/>
            <person name="Pombert J.-F."/>
            <person name="Farinelli L."/>
            <person name="Didier E.S."/>
            <person name="Keeling P.J."/>
        </authorList>
    </citation>
    <scope>NUCLEOTIDE SEQUENCE [LARGE SCALE GENOMIC DNA]</scope>
    <source>
        <strain evidence="1 2">ATCC 50506</strain>
    </source>
</reference>
<keyword evidence="2" id="KW-1185">Reference proteome</keyword>
<evidence type="ECO:0000313" key="1">
    <source>
        <dbReference type="EMBL" id="ADM12008.1"/>
    </source>
</evidence>
<dbReference type="EMBL" id="CP001949">
    <property type="protein sequence ID" value="ADM12008.1"/>
    <property type="molecule type" value="Genomic_DNA"/>
</dbReference>
<sequence>MKWDVDKEYSTNEPQEEVKRVKRAIEGMDVKPMESGRVSLTAEENGVEGHDLNFKRQVKKKVNDYKYKTLYNVGKTKNPYALTRNSVVIAMEEELGVEILVKGSYKPEELNGDTDDSDGLVYEISAPTPEILQEAMFKIPSMVKTVPVLPWTSSSILGRYVWKNGTRYHSYRIFVDPDDLSGKMNEFRKDIEAVAADKSVDIAIRGKFSGHVEPCFGQEANEPPYIQILTKTKKEIREVRKACREVISKHSEISG</sequence>
<accession>E0S8L4</accession>
<organism evidence="1 2">
    <name type="scientific">Encephalitozoon intestinalis (strain ATCC 50506)</name>
    <name type="common">Microsporidian parasite</name>
    <name type="synonym">Septata intestinalis</name>
    <dbReference type="NCBI Taxonomy" id="876142"/>
    <lineage>
        <taxon>Eukaryota</taxon>
        <taxon>Fungi</taxon>
        <taxon>Fungi incertae sedis</taxon>
        <taxon>Microsporidia</taxon>
        <taxon>Unikaryonidae</taxon>
        <taxon>Encephalitozoon</taxon>
    </lineage>
</organism>
<dbReference type="VEuPathDB" id="MicrosporidiaDB:Eint_080740"/>
<evidence type="ECO:0000313" key="2">
    <source>
        <dbReference type="Proteomes" id="UP000002313"/>
    </source>
</evidence>
<dbReference type="OrthoDB" id="397265at2759"/>
<proteinExistence type="predicted"/>
<reference evidence="1 2" key="2">
    <citation type="journal article" date="2012" name="Proc. Natl. Acad. Sci. U.S.A.">
        <title>Gain and loss of multiple functionally related, horizontally transferred genes in the reduced genomes of two microsporidian parasites.</title>
        <authorList>
            <person name="Pombert J.-F."/>
            <person name="Selman M."/>
            <person name="Burki F."/>
            <person name="Bardell F.T."/>
            <person name="Farinelli L."/>
            <person name="Solter L.F."/>
            <person name="Whitman D.W."/>
            <person name="Weiss L.M."/>
            <person name="Corradi N."/>
            <person name="Keeling P.J."/>
        </authorList>
    </citation>
    <scope>NUCLEOTIDE SEQUENCE [LARGE SCALE GENOMIC DNA]</scope>
    <source>
        <strain evidence="1 2">ATCC 50506</strain>
    </source>
</reference>
<dbReference type="Proteomes" id="UP000002313">
    <property type="component" value="Chromosome VIII"/>
</dbReference>
<dbReference type="AlphaFoldDB" id="E0S8L4"/>
<dbReference type="HOGENOM" id="CLU_1094270_0_0_1"/>